<sequence>MRALLKEYGYQWMLDEWLTHGIDEDRMDCLIETILRRGYYHKHFPIQVSQPFKEARRLTTKHVLNDMADYLAPSDFSRIILISDQYHWSVVTRIDSQYLHFFDSNGRKRSHRTSYSLRADASRYQLYPGAIYFVEREF</sequence>
<dbReference type="Proteomes" id="UP000464402">
    <property type="component" value="Chromosome"/>
</dbReference>
<evidence type="ECO:0000313" key="1">
    <source>
        <dbReference type="EMBL" id="QHB34672.1"/>
    </source>
</evidence>
<dbReference type="AlphaFoldDB" id="A0A857F7K8"/>
<accession>A0A857F7K8</accession>
<evidence type="ECO:0000313" key="2">
    <source>
        <dbReference type="Proteomes" id="UP000464402"/>
    </source>
</evidence>
<protein>
    <recommendedName>
        <fullName evidence="3">Peptidase C39 domain-containing protein</fullName>
    </recommendedName>
</protein>
<proteinExistence type="predicted"/>
<gene>
    <name evidence="1" type="ORF">F0T03_07145</name>
</gene>
<organism evidence="1 2">
    <name type="scientific">Yersinia canariae</name>
    <dbReference type="NCBI Taxonomy" id="2607663"/>
    <lineage>
        <taxon>Bacteria</taxon>
        <taxon>Pseudomonadati</taxon>
        <taxon>Pseudomonadota</taxon>
        <taxon>Gammaproteobacteria</taxon>
        <taxon>Enterobacterales</taxon>
        <taxon>Yersiniaceae</taxon>
        <taxon>Yersinia</taxon>
    </lineage>
</organism>
<dbReference type="KEGG" id="yca:F0T03_07145"/>
<evidence type="ECO:0008006" key="3">
    <source>
        <dbReference type="Google" id="ProtNLM"/>
    </source>
</evidence>
<reference evidence="2" key="1">
    <citation type="submission" date="2019-09" db="EMBL/GenBank/DDBJ databases">
        <title>Yersinia canariae sp. nov., isolated from a human yersiniosis case.</title>
        <authorList>
            <person name="Nguyen S.V."/>
            <person name="Greig D."/>
            <person name="Hurley D."/>
            <person name="Cao Y."/>
            <person name="McCabe E."/>
            <person name="Mitchell M."/>
            <person name="Jenkins C."/>
            <person name="Fanning S."/>
        </authorList>
    </citation>
    <scope>NUCLEOTIDE SEQUENCE [LARGE SCALE GENOMIC DNA]</scope>
    <source>
        <strain evidence="2">NCTC 14382</strain>
    </source>
</reference>
<name>A0A857F7K8_9GAMM</name>
<dbReference type="EMBL" id="CP043727">
    <property type="protein sequence ID" value="QHB34672.1"/>
    <property type="molecule type" value="Genomic_DNA"/>
</dbReference>
<keyword evidence="2" id="KW-1185">Reference proteome</keyword>